<dbReference type="PANTHER" id="PTHR46539">
    <property type="entry name" value="E3 UBIQUITIN-PROTEIN LIGASE ATL42"/>
    <property type="match status" value="1"/>
</dbReference>
<dbReference type="UniPathway" id="UPA00143"/>
<feature type="domain" description="RING-type" evidence="10">
    <location>
        <begin position="131"/>
        <end position="173"/>
    </location>
</feature>
<dbReference type="PANTHER" id="PTHR46539:SF29">
    <property type="entry name" value="(WILD MALAYSIAN BANANA) HYPOTHETICAL PROTEIN"/>
    <property type="match status" value="1"/>
</dbReference>
<keyword evidence="2 9" id="KW-0812">Transmembrane</keyword>
<dbReference type="Pfam" id="PF13639">
    <property type="entry name" value="zf-RING_2"/>
    <property type="match status" value="1"/>
</dbReference>
<keyword evidence="5" id="KW-0862">Zinc</keyword>
<dbReference type="GO" id="GO:0008270">
    <property type="term" value="F:zinc ion binding"/>
    <property type="evidence" value="ECO:0007669"/>
    <property type="project" value="UniProtKB-KW"/>
</dbReference>
<protein>
    <recommendedName>
        <fullName evidence="10">RING-type domain-containing protein</fullName>
    </recommendedName>
</protein>
<dbReference type="Gene3D" id="3.30.40.10">
    <property type="entry name" value="Zinc/RING finger domain, C3HC4 (zinc finger)"/>
    <property type="match status" value="1"/>
</dbReference>
<feature type="transmembrane region" description="Helical" evidence="9">
    <location>
        <begin position="31"/>
        <end position="64"/>
    </location>
</feature>
<sequence length="386" mass="40841">MLASSAAFTDRPAARRVYGDGDGGNRAIVPLFLAAAFLFFVIYQLFGVAAAAVVMALFCAFALAANNVKVTRGFPFLRRLPLGAGEGRAGGGGGAVARAAAGMDAAAIMALPATFGYKRDRAAAPEGWAQCAICIGLVRVGEAVRRLPSCGHLFHSGCVDVWLSAHATCPLCRAAVICQDLVRAQYSLSSRYCWSFIHLILCALGCREVKAAFLRVSRAKLLVAKYCDELMIAGPVYHVAGLGFVFPRWSPLLADISQAILRVFENGTIQRLETAMVSAYNCTAAAADGAAAGDLHRLRPENYWGLFLMTLFASTASLAVYGVLFHHGTTCAGGHGAVAGCHRKQGEHVHEAPSSTSGSVGHGRKDTEMVAINMECELTACIPQQK</sequence>
<dbReference type="SUPFAM" id="SSF53850">
    <property type="entry name" value="Periplasmic binding protein-like II"/>
    <property type="match status" value="1"/>
</dbReference>
<keyword evidence="7 9" id="KW-0472">Membrane</keyword>
<gene>
    <name evidence="11" type="primary">OB_Ba0080O08.6</name>
</gene>
<feature type="transmembrane region" description="Helical" evidence="9">
    <location>
        <begin position="303"/>
        <end position="324"/>
    </location>
</feature>
<proteinExistence type="predicted"/>
<dbReference type="SMART" id="SM00184">
    <property type="entry name" value="RING"/>
    <property type="match status" value="1"/>
</dbReference>
<evidence type="ECO:0000256" key="4">
    <source>
        <dbReference type="ARBA" id="ARBA00022771"/>
    </source>
</evidence>
<dbReference type="EMBL" id="AP011473">
    <property type="protein sequence ID" value="BAX25102.1"/>
    <property type="molecule type" value="Genomic_DNA"/>
</dbReference>
<dbReference type="SUPFAM" id="SSF57850">
    <property type="entry name" value="RING/U-box"/>
    <property type="match status" value="1"/>
</dbReference>
<evidence type="ECO:0000256" key="7">
    <source>
        <dbReference type="ARBA" id="ARBA00023136"/>
    </source>
</evidence>
<keyword evidence="6 9" id="KW-1133">Transmembrane helix</keyword>
<organism evidence="11">
    <name type="scientific">Oryza brachyantha</name>
    <name type="common">malo sina</name>
    <dbReference type="NCBI Taxonomy" id="4533"/>
    <lineage>
        <taxon>Eukaryota</taxon>
        <taxon>Viridiplantae</taxon>
        <taxon>Streptophyta</taxon>
        <taxon>Embryophyta</taxon>
        <taxon>Tracheophyta</taxon>
        <taxon>Spermatophyta</taxon>
        <taxon>Magnoliopsida</taxon>
        <taxon>Liliopsida</taxon>
        <taxon>Poales</taxon>
        <taxon>Poaceae</taxon>
        <taxon>BOP clade</taxon>
        <taxon>Oryzoideae</taxon>
        <taxon>Oryzeae</taxon>
        <taxon>Oryzinae</taxon>
        <taxon>Oryza</taxon>
    </lineage>
</organism>
<dbReference type="InterPro" id="IPR013083">
    <property type="entry name" value="Znf_RING/FYVE/PHD"/>
</dbReference>
<comment type="subcellular location">
    <subcellularLocation>
        <location evidence="1">Membrane</location>
    </subcellularLocation>
</comment>
<evidence type="ECO:0000256" key="6">
    <source>
        <dbReference type="ARBA" id="ARBA00022989"/>
    </source>
</evidence>
<evidence type="ECO:0000256" key="8">
    <source>
        <dbReference type="PROSITE-ProRule" id="PRU00175"/>
    </source>
</evidence>
<keyword evidence="4 8" id="KW-0863">Zinc-finger</keyword>
<reference evidence="11" key="1">
    <citation type="submission" date="2009-05" db="EMBL/GenBank/DDBJ databases">
        <title>Oryza sativa Japonica Group genomic DNA, chromosome 6, BAC clone:KMK0024M20, cultivar:Khau Mac Kho.</title>
        <authorList>
            <person name="Matsumoto T."/>
            <person name="Wu J."/>
            <person name="Kanamori H."/>
        </authorList>
    </citation>
    <scope>NUCLEOTIDE SEQUENCE</scope>
    <source>
        <strain evidence="11">IRGC 101232</strain>
    </source>
</reference>
<evidence type="ECO:0000256" key="2">
    <source>
        <dbReference type="ARBA" id="ARBA00022692"/>
    </source>
</evidence>
<evidence type="ECO:0000256" key="3">
    <source>
        <dbReference type="ARBA" id="ARBA00022723"/>
    </source>
</evidence>
<keyword evidence="3" id="KW-0479">Metal-binding</keyword>
<dbReference type="AlphaFoldDB" id="A0A1V1H165"/>
<dbReference type="PROSITE" id="PS50089">
    <property type="entry name" value="ZF_RING_2"/>
    <property type="match status" value="1"/>
</dbReference>
<evidence type="ECO:0000313" key="11">
    <source>
        <dbReference type="EMBL" id="BAX25102.1"/>
    </source>
</evidence>
<dbReference type="GO" id="GO:0016567">
    <property type="term" value="P:protein ubiquitination"/>
    <property type="evidence" value="ECO:0007669"/>
    <property type="project" value="UniProtKB-UniPathway"/>
</dbReference>
<evidence type="ECO:0000256" key="1">
    <source>
        <dbReference type="ARBA" id="ARBA00004370"/>
    </source>
</evidence>
<evidence type="ECO:0000256" key="9">
    <source>
        <dbReference type="SAM" id="Phobius"/>
    </source>
</evidence>
<dbReference type="GO" id="GO:0016020">
    <property type="term" value="C:membrane"/>
    <property type="evidence" value="ECO:0007669"/>
    <property type="project" value="UniProtKB-SubCell"/>
</dbReference>
<dbReference type="InterPro" id="IPR001841">
    <property type="entry name" value="Znf_RING"/>
</dbReference>
<name>A0A1V1H165_ORYBR</name>
<evidence type="ECO:0000256" key="5">
    <source>
        <dbReference type="ARBA" id="ARBA00022833"/>
    </source>
</evidence>
<evidence type="ECO:0000259" key="10">
    <source>
        <dbReference type="PROSITE" id="PS50089"/>
    </source>
</evidence>
<accession>A0A1V1H165</accession>